<dbReference type="EMBL" id="JRRC01315084">
    <property type="protein sequence ID" value="KHG02990.1"/>
    <property type="molecule type" value="Genomic_DNA"/>
</dbReference>
<evidence type="ECO:0000313" key="1">
    <source>
        <dbReference type="EMBL" id="KHG02990.1"/>
    </source>
</evidence>
<comment type="caution">
    <text evidence="1">The sequence shown here is derived from an EMBL/GenBank/DDBJ whole genome shotgun (WGS) entry which is preliminary data.</text>
</comment>
<reference evidence="2" key="1">
    <citation type="submission" date="2014-09" db="EMBL/GenBank/DDBJ databases">
        <authorList>
            <person name="Mudge J."/>
            <person name="Ramaraj T."/>
            <person name="Lindquist I.E."/>
            <person name="Bharti A.K."/>
            <person name="Sundararajan A."/>
            <person name="Cameron C.T."/>
            <person name="Woodward J.E."/>
            <person name="May G.D."/>
            <person name="Brubaker C."/>
            <person name="Broadhvest J."/>
            <person name="Wilkins T.A."/>
        </authorList>
    </citation>
    <scope>NUCLEOTIDE SEQUENCE</scope>
    <source>
        <strain evidence="2">cv. AKA8401</strain>
    </source>
</reference>
<keyword evidence="2" id="KW-1185">Reference proteome</keyword>
<gene>
    <name evidence="1" type="ORF">F383_25755</name>
</gene>
<accession>A0A0B0MQE5</accession>
<organism evidence="1 2">
    <name type="scientific">Gossypium arboreum</name>
    <name type="common">Tree cotton</name>
    <name type="synonym">Gossypium nanking</name>
    <dbReference type="NCBI Taxonomy" id="29729"/>
    <lineage>
        <taxon>Eukaryota</taxon>
        <taxon>Viridiplantae</taxon>
        <taxon>Streptophyta</taxon>
        <taxon>Embryophyta</taxon>
        <taxon>Tracheophyta</taxon>
        <taxon>Spermatophyta</taxon>
        <taxon>Magnoliopsida</taxon>
        <taxon>eudicotyledons</taxon>
        <taxon>Gunneridae</taxon>
        <taxon>Pentapetalae</taxon>
        <taxon>rosids</taxon>
        <taxon>malvids</taxon>
        <taxon>Malvales</taxon>
        <taxon>Malvaceae</taxon>
        <taxon>Malvoideae</taxon>
        <taxon>Gossypium</taxon>
    </lineage>
</organism>
<dbReference type="Proteomes" id="UP000032142">
    <property type="component" value="Unassembled WGS sequence"/>
</dbReference>
<evidence type="ECO:0000313" key="2">
    <source>
        <dbReference type="Proteomes" id="UP000032142"/>
    </source>
</evidence>
<sequence length="29" mass="3305">MCCKKDLARKGSPLISNMKRILPGRVFLE</sequence>
<name>A0A0B0MQE5_GOSAR</name>
<proteinExistence type="predicted"/>
<protein>
    <submittedName>
        <fullName evidence="1">Uncharacterized protein</fullName>
    </submittedName>
</protein>
<dbReference type="AlphaFoldDB" id="A0A0B0MQE5"/>